<feature type="transmembrane region" description="Helical" evidence="1">
    <location>
        <begin position="6"/>
        <end position="23"/>
    </location>
</feature>
<feature type="domain" description="DUF6545" evidence="2">
    <location>
        <begin position="242"/>
        <end position="379"/>
    </location>
</feature>
<feature type="transmembrane region" description="Helical" evidence="1">
    <location>
        <begin position="184"/>
        <end position="204"/>
    </location>
</feature>
<proteinExistence type="predicted"/>
<name>A0ABV8IN98_9ACTN</name>
<evidence type="ECO:0000313" key="4">
    <source>
        <dbReference type="Proteomes" id="UP001595867"/>
    </source>
</evidence>
<dbReference type="RefSeq" id="WP_378065718.1">
    <property type="nucleotide sequence ID" value="NZ_JBHSBL010000006.1"/>
</dbReference>
<evidence type="ECO:0000259" key="2">
    <source>
        <dbReference type="Pfam" id="PF20182"/>
    </source>
</evidence>
<gene>
    <name evidence="3" type="ORF">ACFO0C_07025</name>
</gene>
<feature type="transmembrane region" description="Helical" evidence="1">
    <location>
        <begin position="103"/>
        <end position="123"/>
    </location>
</feature>
<keyword evidence="1" id="KW-0812">Transmembrane</keyword>
<dbReference type="Proteomes" id="UP001595867">
    <property type="component" value="Unassembled WGS sequence"/>
</dbReference>
<feature type="transmembrane region" description="Helical" evidence="1">
    <location>
        <begin position="216"/>
        <end position="237"/>
    </location>
</feature>
<comment type="caution">
    <text evidence="3">The sequence shown here is derived from an EMBL/GenBank/DDBJ whole genome shotgun (WGS) entry which is preliminary data.</text>
</comment>
<feature type="transmembrane region" description="Helical" evidence="1">
    <location>
        <begin position="143"/>
        <end position="164"/>
    </location>
</feature>
<organism evidence="3 4">
    <name type="scientific">Actinoplanes subglobosus</name>
    <dbReference type="NCBI Taxonomy" id="1547892"/>
    <lineage>
        <taxon>Bacteria</taxon>
        <taxon>Bacillati</taxon>
        <taxon>Actinomycetota</taxon>
        <taxon>Actinomycetes</taxon>
        <taxon>Micromonosporales</taxon>
        <taxon>Micromonosporaceae</taxon>
        <taxon>Actinoplanes</taxon>
    </lineage>
</organism>
<keyword evidence="1" id="KW-0472">Membrane</keyword>
<dbReference type="NCBIfam" id="NF042915">
    <property type="entry name" value="MAB_1171c_fam"/>
    <property type="match status" value="1"/>
</dbReference>
<dbReference type="EMBL" id="JBHSBL010000006">
    <property type="protein sequence ID" value="MFC4064676.1"/>
    <property type="molecule type" value="Genomic_DNA"/>
</dbReference>
<sequence>MDTVLYVACAVTGWLTFGYILRLQRLRPSPARRAVTVTFGAFAVGITLAIPPLAAAVDGLTGMPNLAKVFSHGCVMAIVVGSESWLLFLALPPEQAARRTLRWILATAGAYLAMLGLFGYTLLGESPVQLTVEYARNPAVTAYLLFFLVVGFFASFIDIARLCWQYARACGRTWLRRGLRTTAVGAVFALLYALDKVIYLLAYWSGSRPAGERQIAAVLVTLSALLMSIGLTMPAWGPRLPRWSDLRSYRRLAPLWHDLVTELPYVELDPTLRRSRTAIRDIDYALIRRLAEIRDARLALRPFMDARVTAVAEHHADLAGLTGEARQAAVEAAQLAYAVRMHRAGNVADNPQLADTLHLPGDGYGGEVAWLVEVAGAYAKSEVVVRTLASVMMSAIPDPGRNRR</sequence>
<dbReference type="InterPro" id="IPR046675">
    <property type="entry name" value="DUF6545"/>
</dbReference>
<evidence type="ECO:0000313" key="3">
    <source>
        <dbReference type="EMBL" id="MFC4064676.1"/>
    </source>
</evidence>
<dbReference type="Pfam" id="PF20182">
    <property type="entry name" value="DUF6545"/>
    <property type="match status" value="1"/>
</dbReference>
<feature type="transmembrane region" description="Helical" evidence="1">
    <location>
        <begin position="69"/>
        <end position="91"/>
    </location>
</feature>
<feature type="transmembrane region" description="Helical" evidence="1">
    <location>
        <begin position="35"/>
        <end position="57"/>
    </location>
</feature>
<accession>A0ABV8IN98</accession>
<protein>
    <submittedName>
        <fullName evidence="3">MAB_1171c family putative transporter</fullName>
    </submittedName>
</protein>
<reference evidence="4" key="1">
    <citation type="journal article" date="2019" name="Int. J. Syst. Evol. Microbiol.">
        <title>The Global Catalogue of Microorganisms (GCM) 10K type strain sequencing project: providing services to taxonomists for standard genome sequencing and annotation.</title>
        <authorList>
            <consortium name="The Broad Institute Genomics Platform"/>
            <consortium name="The Broad Institute Genome Sequencing Center for Infectious Disease"/>
            <person name="Wu L."/>
            <person name="Ma J."/>
        </authorList>
    </citation>
    <scope>NUCLEOTIDE SEQUENCE [LARGE SCALE GENOMIC DNA]</scope>
    <source>
        <strain evidence="4">TBRC 5832</strain>
    </source>
</reference>
<evidence type="ECO:0000256" key="1">
    <source>
        <dbReference type="SAM" id="Phobius"/>
    </source>
</evidence>
<keyword evidence="4" id="KW-1185">Reference proteome</keyword>
<dbReference type="InterPro" id="IPR050039">
    <property type="entry name" value="MAB_1171c-like"/>
</dbReference>
<keyword evidence="1" id="KW-1133">Transmembrane helix</keyword>